<organism evidence="6 8">
    <name type="scientific">Pseudomonas extremaustralis</name>
    <dbReference type="NCBI Taxonomy" id="359110"/>
    <lineage>
        <taxon>Bacteria</taxon>
        <taxon>Pseudomonadati</taxon>
        <taxon>Pseudomonadota</taxon>
        <taxon>Gammaproteobacteria</taxon>
        <taxon>Pseudomonadales</taxon>
        <taxon>Pseudomonadaceae</taxon>
        <taxon>Pseudomonas</taxon>
    </lineage>
</organism>
<dbReference type="EMBL" id="LT629689">
    <property type="protein sequence ID" value="SDF27049.1"/>
    <property type="molecule type" value="Genomic_DNA"/>
</dbReference>
<name>A0A5C5Q915_9PSED</name>
<dbReference type="InterPro" id="IPR041492">
    <property type="entry name" value="HAD_2"/>
</dbReference>
<evidence type="ECO:0000256" key="3">
    <source>
        <dbReference type="ARBA" id="ARBA00022723"/>
    </source>
</evidence>
<dbReference type="PANTHER" id="PTHR46193">
    <property type="entry name" value="6-PHOSPHOGLUCONATE PHOSPHATASE"/>
    <property type="match status" value="1"/>
</dbReference>
<dbReference type="InterPro" id="IPR036412">
    <property type="entry name" value="HAD-like_sf"/>
</dbReference>
<evidence type="ECO:0000313" key="7">
    <source>
        <dbReference type="Proteomes" id="UP000182858"/>
    </source>
</evidence>
<reference evidence="6 8" key="2">
    <citation type="submission" date="2019-06" db="EMBL/GenBank/DDBJ databases">
        <title>Pseudomonas bimorpha sp. nov. isolated from bovine raw milk and skim milk concentrate.</title>
        <authorList>
            <person name="Hofmann K."/>
            <person name="Huptas C."/>
            <person name="Doll E."/>
            <person name="Scherer S."/>
            <person name="Wenning M."/>
        </authorList>
    </citation>
    <scope>NUCLEOTIDE SEQUENCE [LARGE SCALE GENOMIC DNA]</scope>
    <source>
        <strain evidence="6 8">DSM 17835</strain>
    </source>
</reference>
<proteinExistence type="inferred from homology"/>
<dbReference type="SFLD" id="SFLDG01129">
    <property type="entry name" value="C1.5:_HAD__Beta-PGM__Phosphata"/>
    <property type="match status" value="1"/>
</dbReference>
<gene>
    <name evidence="6" type="ORF">FIV36_21730</name>
    <name evidence="5" type="ORF">SAMN05216591_2447</name>
</gene>
<protein>
    <submittedName>
        <fullName evidence="6">HAD-IA family hydrolase</fullName>
    </submittedName>
    <submittedName>
        <fullName evidence="5">Haloacid dehalogenase superfamily, subfamily IA, variant 3 with third motif having DD or ED</fullName>
    </submittedName>
</protein>
<dbReference type="Proteomes" id="UP000317951">
    <property type="component" value="Unassembled WGS sequence"/>
</dbReference>
<keyword evidence="7" id="KW-1185">Reference proteome</keyword>
<reference evidence="5 7" key="1">
    <citation type="submission" date="2016-10" db="EMBL/GenBank/DDBJ databases">
        <authorList>
            <person name="Varghese N."/>
            <person name="Submissions S."/>
        </authorList>
    </citation>
    <scope>NUCLEOTIDE SEQUENCE [LARGE SCALE GENOMIC DNA]</scope>
    <source>
        <strain evidence="5 7">DSM 17835</strain>
    </source>
</reference>
<comment type="cofactor">
    <cofactor evidence="1">
        <name>Mg(2+)</name>
        <dbReference type="ChEBI" id="CHEBI:18420"/>
    </cofactor>
</comment>
<keyword evidence="4" id="KW-0460">Magnesium</keyword>
<keyword evidence="3" id="KW-0479">Metal-binding</keyword>
<sequence>MCLSAAVGELPDQGKTVAGIIGVPKLVIFDCDGVLVQSEEITLSVLISMLNTHVQGSATLDRAKFIEHFRGRKIAECLRDAEQILNIRLDDQFEQRFRQHALDALTLNLQATDGIIEVLHNLEVPYCVASSAPRDKIEHCLRLTGLYAYFEGRIFSCYELGKWKPDPHVFLIACETYNVDVDEALVIEDSVAGIHAAVAANIKVMGFGPPARHVMLLEAGAVPFSDMRELLAVIDQ</sequence>
<dbReference type="InterPro" id="IPR051600">
    <property type="entry name" value="Beta-PGM-like"/>
</dbReference>
<dbReference type="Pfam" id="PF13419">
    <property type="entry name" value="HAD_2"/>
    <property type="match status" value="1"/>
</dbReference>
<dbReference type="InterPro" id="IPR006439">
    <property type="entry name" value="HAD-SF_hydro_IA"/>
</dbReference>
<dbReference type="PANTHER" id="PTHR46193:SF10">
    <property type="entry name" value="6-PHOSPHOGLUCONATE PHOSPHATASE"/>
    <property type="match status" value="1"/>
</dbReference>
<dbReference type="Proteomes" id="UP000182858">
    <property type="component" value="Chromosome I"/>
</dbReference>
<evidence type="ECO:0000313" key="8">
    <source>
        <dbReference type="Proteomes" id="UP000317951"/>
    </source>
</evidence>
<dbReference type="Gene3D" id="3.40.50.1000">
    <property type="entry name" value="HAD superfamily/HAD-like"/>
    <property type="match status" value="1"/>
</dbReference>
<dbReference type="AlphaFoldDB" id="A0A5C5Q915"/>
<evidence type="ECO:0000313" key="6">
    <source>
        <dbReference type="EMBL" id="TWS02008.1"/>
    </source>
</evidence>
<evidence type="ECO:0000313" key="5">
    <source>
        <dbReference type="EMBL" id="SDF27049.1"/>
    </source>
</evidence>
<dbReference type="GO" id="GO:0046872">
    <property type="term" value="F:metal ion binding"/>
    <property type="evidence" value="ECO:0007669"/>
    <property type="project" value="UniProtKB-KW"/>
</dbReference>
<dbReference type="GO" id="GO:0016787">
    <property type="term" value="F:hydrolase activity"/>
    <property type="evidence" value="ECO:0007669"/>
    <property type="project" value="UniProtKB-KW"/>
</dbReference>
<dbReference type="SFLD" id="SFLDS00003">
    <property type="entry name" value="Haloacid_Dehalogenase"/>
    <property type="match status" value="1"/>
</dbReference>
<dbReference type="InterPro" id="IPR023198">
    <property type="entry name" value="PGP-like_dom2"/>
</dbReference>
<dbReference type="RefSeq" id="WP_042947087.1">
    <property type="nucleotide sequence ID" value="NZ_JARIXU010000018.1"/>
</dbReference>
<dbReference type="GeneID" id="78553899"/>
<evidence type="ECO:0000256" key="1">
    <source>
        <dbReference type="ARBA" id="ARBA00001946"/>
    </source>
</evidence>
<dbReference type="EMBL" id="VFET01000021">
    <property type="protein sequence ID" value="TWS02008.1"/>
    <property type="molecule type" value="Genomic_DNA"/>
</dbReference>
<dbReference type="InterPro" id="IPR023214">
    <property type="entry name" value="HAD_sf"/>
</dbReference>
<evidence type="ECO:0000256" key="2">
    <source>
        <dbReference type="ARBA" id="ARBA00006171"/>
    </source>
</evidence>
<dbReference type="Gene3D" id="1.10.150.240">
    <property type="entry name" value="Putative phosphatase, domain 2"/>
    <property type="match status" value="1"/>
</dbReference>
<evidence type="ECO:0000256" key="4">
    <source>
        <dbReference type="ARBA" id="ARBA00022842"/>
    </source>
</evidence>
<accession>A0A5C5Q915</accession>
<dbReference type="OrthoDB" id="9800058at2"/>
<keyword evidence="6" id="KW-0378">Hydrolase</keyword>
<dbReference type="SUPFAM" id="SSF56784">
    <property type="entry name" value="HAD-like"/>
    <property type="match status" value="1"/>
</dbReference>
<dbReference type="NCBIfam" id="TIGR01509">
    <property type="entry name" value="HAD-SF-IA-v3"/>
    <property type="match status" value="1"/>
</dbReference>
<comment type="similarity">
    <text evidence="2">Belongs to the HAD-like hydrolase superfamily. CbbY/CbbZ/Gph/YieH family.</text>
</comment>